<dbReference type="GO" id="GO:0003677">
    <property type="term" value="F:DNA binding"/>
    <property type="evidence" value="ECO:0007669"/>
    <property type="project" value="UniProtKB-KW"/>
</dbReference>
<dbReference type="Pfam" id="PF03551">
    <property type="entry name" value="PadR"/>
    <property type="match status" value="1"/>
</dbReference>
<keyword evidence="3" id="KW-0238">DNA-binding</keyword>
<dbReference type="InterPro" id="IPR005149">
    <property type="entry name" value="Tscrpt_reg_PadR_N"/>
</dbReference>
<evidence type="ECO:0000313" key="3">
    <source>
        <dbReference type="EMBL" id="MBB3045542.1"/>
    </source>
</evidence>
<organism evidence="3 4">
    <name type="scientific">Nocardioides soli</name>
    <dbReference type="NCBI Taxonomy" id="1036020"/>
    <lineage>
        <taxon>Bacteria</taxon>
        <taxon>Bacillati</taxon>
        <taxon>Actinomycetota</taxon>
        <taxon>Actinomycetes</taxon>
        <taxon>Propionibacteriales</taxon>
        <taxon>Nocardioidaceae</taxon>
        <taxon>Nocardioides</taxon>
    </lineage>
</organism>
<dbReference type="InterPro" id="IPR036388">
    <property type="entry name" value="WH-like_DNA-bd_sf"/>
</dbReference>
<feature type="domain" description="Transcription regulator PadR N-terminal" evidence="2">
    <location>
        <begin position="14"/>
        <end position="84"/>
    </location>
</feature>
<dbReference type="Gene3D" id="1.10.10.10">
    <property type="entry name" value="Winged helix-like DNA-binding domain superfamily/Winged helix DNA-binding domain"/>
    <property type="match status" value="1"/>
</dbReference>
<evidence type="ECO:0000256" key="1">
    <source>
        <dbReference type="SAM" id="MobiDB-lite"/>
    </source>
</evidence>
<dbReference type="RefSeq" id="WP_246391602.1">
    <property type="nucleotide sequence ID" value="NZ_JACHWR010000011.1"/>
</dbReference>
<dbReference type="Proteomes" id="UP000589626">
    <property type="component" value="Unassembled WGS sequence"/>
</dbReference>
<keyword evidence="4" id="KW-1185">Reference proteome</keyword>
<comment type="caution">
    <text evidence="3">The sequence shown here is derived from an EMBL/GenBank/DDBJ whole genome shotgun (WGS) entry which is preliminary data.</text>
</comment>
<accession>A0A7W4Z3Z8</accession>
<reference evidence="3 4" key="1">
    <citation type="submission" date="2020-08" db="EMBL/GenBank/DDBJ databases">
        <title>Sequencing the genomes of 1000 actinobacteria strains.</title>
        <authorList>
            <person name="Klenk H.-P."/>
        </authorList>
    </citation>
    <scope>NUCLEOTIDE SEQUENCE [LARGE SCALE GENOMIC DNA]</scope>
    <source>
        <strain evidence="3 4">DSM 105498</strain>
    </source>
</reference>
<evidence type="ECO:0000259" key="2">
    <source>
        <dbReference type="Pfam" id="PF03551"/>
    </source>
</evidence>
<dbReference type="EMBL" id="JACHWR010000011">
    <property type="protein sequence ID" value="MBB3045542.1"/>
    <property type="molecule type" value="Genomic_DNA"/>
</dbReference>
<name>A0A7W4Z3Z8_9ACTN</name>
<proteinExistence type="predicted"/>
<sequence>MAGQETRMLLLGAVALFEPVNGYQIRRELLSWHVDRWAHTNPGSIYHGLTTLTGQGHLRRHDLVDGGREVAVYELTDSGRTELDRLLVDALETVNPYERTAFNVAFSMLPLLDKPAVLRSLTTRRVELERTVAEFVEAKTGAAPPHATRTMLLWLDLAVAELAWLRETIQDLRDGTLPVSPEDGSWSPPADDPGWQMNADREKYRALLDR</sequence>
<dbReference type="InterPro" id="IPR036390">
    <property type="entry name" value="WH_DNA-bd_sf"/>
</dbReference>
<evidence type="ECO:0000313" key="4">
    <source>
        <dbReference type="Proteomes" id="UP000589626"/>
    </source>
</evidence>
<dbReference type="AlphaFoldDB" id="A0A7W4Z3Z8"/>
<dbReference type="SUPFAM" id="SSF46785">
    <property type="entry name" value="Winged helix' DNA-binding domain"/>
    <property type="match status" value="1"/>
</dbReference>
<protein>
    <submittedName>
        <fullName evidence="3">DNA-binding PadR family transcriptional regulator</fullName>
    </submittedName>
</protein>
<gene>
    <name evidence="3" type="ORF">FHU40_005402</name>
</gene>
<feature type="region of interest" description="Disordered" evidence="1">
    <location>
        <begin position="176"/>
        <end position="198"/>
    </location>
</feature>